<dbReference type="Gene3D" id="3.50.40.10">
    <property type="entry name" value="Phenylalanyl-trna Synthetase, Chain B, domain 3"/>
    <property type="match status" value="1"/>
</dbReference>
<evidence type="ECO:0000313" key="20">
    <source>
        <dbReference type="EMBL" id="UYQ92067.1"/>
    </source>
</evidence>
<dbReference type="PROSITE" id="PS50886">
    <property type="entry name" value="TRBD"/>
    <property type="match status" value="1"/>
</dbReference>
<gene>
    <name evidence="15 20" type="primary">pheT</name>
    <name evidence="20" type="ORF">MKQ68_18430</name>
</gene>
<keyword evidence="13 15" id="KW-0030">Aminoacyl-tRNA synthetase</keyword>
<dbReference type="RefSeq" id="WP_264280397.1">
    <property type="nucleotide sequence ID" value="NZ_CP107006.1"/>
</dbReference>
<feature type="domain" description="FDX-ACB" evidence="18">
    <location>
        <begin position="735"/>
        <end position="828"/>
    </location>
</feature>
<evidence type="ECO:0000256" key="16">
    <source>
        <dbReference type="PROSITE-ProRule" id="PRU00209"/>
    </source>
</evidence>
<dbReference type="HAMAP" id="MF_00283">
    <property type="entry name" value="Phe_tRNA_synth_beta1"/>
    <property type="match status" value="1"/>
</dbReference>
<comment type="subcellular location">
    <subcellularLocation>
        <location evidence="1 15">Cytoplasm</location>
    </subcellularLocation>
</comment>
<dbReference type="InterPro" id="IPR009061">
    <property type="entry name" value="DNA-bd_dom_put_sf"/>
</dbReference>
<dbReference type="InterPro" id="IPR005147">
    <property type="entry name" value="tRNA_synthase_B5-dom"/>
</dbReference>
<dbReference type="SMART" id="SM00896">
    <property type="entry name" value="FDX-ACB"/>
    <property type="match status" value="1"/>
</dbReference>
<comment type="catalytic activity">
    <reaction evidence="14 15">
        <text>tRNA(Phe) + L-phenylalanine + ATP = L-phenylalanyl-tRNA(Phe) + AMP + diphosphate + H(+)</text>
        <dbReference type="Rhea" id="RHEA:19413"/>
        <dbReference type="Rhea" id="RHEA-COMP:9668"/>
        <dbReference type="Rhea" id="RHEA-COMP:9699"/>
        <dbReference type="ChEBI" id="CHEBI:15378"/>
        <dbReference type="ChEBI" id="CHEBI:30616"/>
        <dbReference type="ChEBI" id="CHEBI:33019"/>
        <dbReference type="ChEBI" id="CHEBI:58095"/>
        <dbReference type="ChEBI" id="CHEBI:78442"/>
        <dbReference type="ChEBI" id="CHEBI:78531"/>
        <dbReference type="ChEBI" id="CHEBI:456215"/>
        <dbReference type="EC" id="6.1.1.20"/>
    </reaction>
</comment>
<dbReference type="PROSITE" id="PS51483">
    <property type="entry name" value="B5"/>
    <property type="match status" value="1"/>
</dbReference>
<evidence type="ECO:0000256" key="1">
    <source>
        <dbReference type="ARBA" id="ARBA00004496"/>
    </source>
</evidence>
<accession>A0ABY6IXF1</accession>
<dbReference type="Gene3D" id="3.30.70.380">
    <property type="entry name" value="Ferrodoxin-fold anticodon-binding domain"/>
    <property type="match status" value="1"/>
</dbReference>
<evidence type="ECO:0000259" key="19">
    <source>
        <dbReference type="PROSITE" id="PS51483"/>
    </source>
</evidence>
<dbReference type="CDD" id="cd00769">
    <property type="entry name" value="PheRS_beta_core"/>
    <property type="match status" value="1"/>
</dbReference>
<evidence type="ECO:0000256" key="9">
    <source>
        <dbReference type="ARBA" id="ARBA00022840"/>
    </source>
</evidence>
<evidence type="ECO:0000256" key="13">
    <source>
        <dbReference type="ARBA" id="ARBA00023146"/>
    </source>
</evidence>
<comment type="subunit">
    <text evidence="3 15">Tetramer of two alpha and two beta subunits.</text>
</comment>
<keyword evidence="9 15" id="KW-0067">ATP-binding</keyword>
<dbReference type="NCBIfam" id="TIGR00472">
    <property type="entry name" value="pheT_bact"/>
    <property type="match status" value="1"/>
</dbReference>
<dbReference type="SMART" id="SM00873">
    <property type="entry name" value="B3_4"/>
    <property type="match status" value="1"/>
</dbReference>
<dbReference type="EC" id="6.1.1.20" evidence="15"/>
<dbReference type="InterPro" id="IPR002547">
    <property type="entry name" value="tRNA-bd_dom"/>
</dbReference>
<keyword evidence="10 15" id="KW-0460">Magnesium</keyword>
<dbReference type="Pfam" id="PF17759">
    <property type="entry name" value="tRNA_synthFbeta"/>
    <property type="match status" value="1"/>
</dbReference>
<comment type="cofactor">
    <cofactor evidence="15">
        <name>Mg(2+)</name>
        <dbReference type="ChEBI" id="CHEBI:18420"/>
    </cofactor>
    <text evidence="15">Binds 2 magnesium ions per tetramer.</text>
</comment>
<dbReference type="GO" id="GO:0004826">
    <property type="term" value="F:phenylalanine-tRNA ligase activity"/>
    <property type="evidence" value="ECO:0007669"/>
    <property type="project" value="UniProtKB-EC"/>
</dbReference>
<dbReference type="InterPro" id="IPR004532">
    <property type="entry name" value="Phe-tRNA-ligase_IIc_bsu_bact"/>
</dbReference>
<feature type="binding site" evidence="15">
    <location>
        <position position="490"/>
    </location>
    <ligand>
        <name>Mg(2+)</name>
        <dbReference type="ChEBI" id="CHEBI:18420"/>
        <note>shared with alpha subunit</note>
    </ligand>
</feature>
<dbReference type="SUPFAM" id="SSF55681">
    <property type="entry name" value="Class II aaRS and biotin synthetases"/>
    <property type="match status" value="1"/>
</dbReference>
<dbReference type="InterPro" id="IPR045060">
    <property type="entry name" value="Phe-tRNA-ligase_IIc_bsu"/>
</dbReference>
<keyword evidence="8 15" id="KW-0547">Nucleotide-binding</keyword>
<organism evidence="20 21">
    <name type="scientific">Chitinophaga horti</name>
    <dbReference type="NCBI Taxonomy" id="2920382"/>
    <lineage>
        <taxon>Bacteria</taxon>
        <taxon>Pseudomonadati</taxon>
        <taxon>Bacteroidota</taxon>
        <taxon>Chitinophagia</taxon>
        <taxon>Chitinophagales</taxon>
        <taxon>Chitinophagaceae</taxon>
        <taxon>Chitinophaga</taxon>
    </lineage>
</organism>
<evidence type="ECO:0000256" key="10">
    <source>
        <dbReference type="ARBA" id="ARBA00022842"/>
    </source>
</evidence>
<dbReference type="InterPro" id="IPR012340">
    <property type="entry name" value="NA-bd_OB-fold"/>
</dbReference>
<dbReference type="Pfam" id="PF03484">
    <property type="entry name" value="B5"/>
    <property type="match status" value="1"/>
</dbReference>
<keyword evidence="21" id="KW-1185">Reference proteome</keyword>
<evidence type="ECO:0000256" key="11">
    <source>
        <dbReference type="ARBA" id="ARBA00022884"/>
    </source>
</evidence>
<feature type="binding site" evidence="15">
    <location>
        <position position="496"/>
    </location>
    <ligand>
        <name>Mg(2+)</name>
        <dbReference type="ChEBI" id="CHEBI:18420"/>
        <note>shared with alpha subunit</note>
    </ligand>
</feature>
<protein>
    <recommendedName>
        <fullName evidence="15">Phenylalanine--tRNA ligase beta subunit</fullName>
        <ecNumber evidence="15">6.1.1.20</ecNumber>
    </recommendedName>
    <alternativeName>
        <fullName evidence="15">Phenylalanyl-tRNA synthetase beta subunit</fullName>
        <shortName evidence="15">PheRS</shortName>
    </alternativeName>
</protein>
<reference evidence="20" key="1">
    <citation type="submission" date="2022-10" db="EMBL/GenBank/DDBJ databases">
        <title>Chitinophaga sp. nov., isolated from soil.</title>
        <authorList>
            <person name="Jeon C.O."/>
        </authorList>
    </citation>
    <scope>NUCLEOTIDE SEQUENCE</scope>
    <source>
        <strain evidence="20">R8</strain>
    </source>
</reference>
<evidence type="ECO:0000256" key="12">
    <source>
        <dbReference type="ARBA" id="ARBA00022917"/>
    </source>
</evidence>
<keyword evidence="12 15" id="KW-0648">Protein biosynthesis</keyword>
<keyword evidence="7 15" id="KW-0479">Metal-binding</keyword>
<dbReference type="Pfam" id="PF03483">
    <property type="entry name" value="B3_4"/>
    <property type="match status" value="1"/>
</dbReference>
<proteinExistence type="inferred from homology"/>
<evidence type="ECO:0000256" key="2">
    <source>
        <dbReference type="ARBA" id="ARBA00008653"/>
    </source>
</evidence>
<name>A0ABY6IXF1_9BACT</name>
<evidence type="ECO:0000259" key="17">
    <source>
        <dbReference type="PROSITE" id="PS50886"/>
    </source>
</evidence>
<feature type="binding site" evidence="15">
    <location>
        <position position="499"/>
    </location>
    <ligand>
        <name>Mg(2+)</name>
        <dbReference type="ChEBI" id="CHEBI:18420"/>
        <note>shared with alpha subunit</note>
    </ligand>
</feature>
<dbReference type="EMBL" id="CP107006">
    <property type="protein sequence ID" value="UYQ92067.1"/>
    <property type="molecule type" value="Genomic_DNA"/>
</dbReference>
<dbReference type="SUPFAM" id="SSF56037">
    <property type="entry name" value="PheT/TilS domain"/>
    <property type="match status" value="1"/>
</dbReference>
<dbReference type="InterPro" id="IPR041616">
    <property type="entry name" value="PheRS_beta_core"/>
</dbReference>
<dbReference type="Gene3D" id="3.30.56.10">
    <property type="match status" value="2"/>
</dbReference>
<evidence type="ECO:0000256" key="4">
    <source>
        <dbReference type="ARBA" id="ARBA00022490"/>
    </source>
</evidence>
<dbReference type="CDD" id="cd02796">
    <property type="entry name" value="tRNA_bind_bactPheRS"/>
    <property type="match status" value="1"/>
</dbReference>
<keyword evidence="4 15" id="KW-0963">Cytoplasm</keyword>
<evidence type="ECO:0000256" key="5">
    <source>
        <dbReference type="ARBA" id="ARBA00022555"/>
    </source>
</evidence>
<evidence type="ECO:0000256" key="7">
    <source>
        <dbReference type="ARBA" id="ARBA00022723"/>
    </source>
</evidence>
<dbReference type="Pfam" id="PF01588">
    <property type="entry name" value="tRNA_bind"/>
    <property type="match status" value="1"/>
</dbReference>
<dbReference type="InterPro" id="IPR033714">
    <property type="entry name" value="tRNA_bind_bactPheRS"/>
</dbReference>
<evidence type="ECO:0000256" key="3">
    <source>
        <dbReference type="ARBA" id="ARBA00011209"/>
    </source>
</evidence>
<dbReference type="PANTHER" id="PTHR10947">
    <property type="entry name" value="PHENYLALANYL-TRNA SYNTHETASE BETA CHAIN AND LEUCINE-RICH REPEAT-CONTAINING PROTEIN 47"/>
    <property type="match status" value="1"/>
</dbReference>
<dbReference type="SUPFAM" id="SSF50249">
    <property type="entry name" value="Nucleic acid-binding proteins"/>
    <property type="match status" value="1"/>
</dbReference>
<dbReference type="InterPro" id="IPR005121">
    <property type="entry name" value="Fdx_antiC-bd"/>
</dbReference>
<dbReference type="SMART" id="SM00874">
    <property type="entry name" value="B5"/>
    <property type="match status" value="1"/>
</dbReference>
<dbReference type="InterPro" id="IPR020825">
    <property type="entry name" value="Phe-tRNA_synthase-like_B3/B4"/>
</dbReference>
<evidence type="ECO:0000256" key="6">
    <source>
        <dbReference type="ARBA" id="ARBA00022598"/>
    </source>
</evidence>
<dbReference type="PROSITE" id="PS51447">
    <property type="entry name" value="FDX_ACB"/>
    <property type="match status" value="1"/>
</dbReference>
<dbReference type="Gene3D" id="2.40.50.140">
    <property type="entry name" value="Nucleic acid-binding proteins"/>
    <property type="match status" value="1"/>
</dbReference>
<dbReference type="SUPFAM" id="SSF54991">
    <property type="entry name" value="Anticodon-binding domain of PheRS"/>
    <property type="match status" value="1"/>
</dbReference>
<evidence type="ECO:0000256" key="8">
    <source>
        <dbReference type="ARBA" id="ARBA00022741"/>
    </source>
</evidence>
<dbReference type="Gene3D" id="3.30.930.10">
    <property type="entry name" value="Bira Bifunctional Protein, Domain 2"/>
    <property type="match status" value="1"/>
</dbReference>
<keyword evidence="5 16" id="KW-0820">tRNA-binding</keyword>
<feature type="domain" description="B5" evidence="19">
    <location>
        <begin position="436"/>
        <end position="512"/>
    </location>
</feature>
<feature type="domain" description="TRNA-binding" evidence="17">
    <location>
        <begin position="42"/>
        <end position="155"/>
    </location>
</feature>
<comment type="similarity">
    <text evidence="2 15">Belongs to the phenylalanyl-tRNA synthetase beta subunit family. Type 1 subfamily.</text>
</comment>
<sequence length="829" mass="90765">MTISYNWLCEYLPVKPAPEQLSTILTSIGLEVESLEAFESVKGSLEGLVIGEVLHVEKHPNADKLRITQVNIGGAEPLGIVCGAPNVAVGQKVVVAPIGTTIYPLSGEPLTMKKAKIRGEESNGMICAEDEIGLGTSHDGILVLDPSLVPGTPAREVFKPVQDMIFEIGLTPNRMDAMSHMGVARDVCAWLNNHENTDKHKIVLPAAWPEGASFTNKLAEVAAAPARDLATFPAPAHIMVEVENQADCPRYSGVLISGIKVADSPEWLKNRLLAIGVRPINNIVDITNFVLHETGQPLHAFDVAAIKGGKVVVKNLPQGTAFVTLDDKERKLDARDLMICNGEGEGMCIAGVFGGVKSGVSATTTDIFLESAWFAPGTVRATSVRHGLRTDAATRFEKGVDISNVVNVLERAAALIAELGGGQIASPVTDVYPQPKAKTEVAFTYAYVHRLSGNNYPVDKILNILTSLGFEVLSKDDAGARVAVPFSKPDISIPADIVEEVMRIDGLDNILIPPAITIAPSVQAQPDKERIREKVGSYLAANGFMEIFTNSITNSQYYDATTQETLVKMLNNLSVELDTMRPSMLETGLESVAYNLNRKNENLLFFETGKTYKQIAVGNYEEKEHLALYLTGDKLPENWMHKSQKVDFYFLKGFVLNVFRQLGVELSQIVEATVPHLQQAFELKVKNKVIGVMGSVSPQRLKTFDIKQPVWYADIYWDVVLGSLQKADRFYVEIPKFPAIRRDLALVLDKSVKFAAVEEAAKGVKSSLLQQVNLFDVFESEKLGANKKSYAISFTFQDPQKTLTDKDVDGVMNKLVKAFESQLQAEIRK</sequence>
<keyword evidence="11 16" id="KW-0694">RNA-binding</keyword>
<evidence type="ECO:0000259" key="18">
    <source>
        <dbReference type="PROSITE" id="PS51447"/>
    </source>
</evidence>
<dbReference type="InterPro" id="IPR005146">
    <property type="entry name" value="B3/B4_tRNA-bd"/>
</dbReference>
<feature type="binding site" evidence="15">
    <location>
        <position position="500"/>
    </location>
    <ligand>
        <name>Mg(2+)</name>
        <dbReference type="ChEBI" id="CHEBI:18420"/>
        <note>shared with alpha subunit</note>
    </ligand>
</feature>
<evidence type="ECO:0000313" key="21">
    <source>
        <dbReference type="Proteomes" id="UP001162741"/>
    </source>
</evidence>
<dbReference type="SUPFAM" id="SSF46955">
    <property type="entry name" value="Putative DNA-binding domain"/>
    <property type="match status" value="1"/>
</dbReference>
<evidence type="ECO:0000256" key="15">
    <source>
        <dbReference type="HAMAP-Rule" id="MF_00283"/>
    </source>
</evidence>
<dbReference type="Pfam" id="PF03147">
    <property type="entry name" value="FDX-ACB"/>
    <property type="match status" value="1"/>
</dbReference>
<dbReference type="InterPro" id="IPR036690">
    <property type="entry name" value="Fdx_antiC-bd_sf"/>
</dbReference>
<dbReference type="Proteomes" id="UP001162741">
    <property type="component" value="Chromosome"/>
</dbReference>
<dbReference type="InterPro" id="IPR045864">
    <property type="entry name" value="aa-tRNA-synth_II/BPL/LPL"/>
</dbReference>
<dbReference type="PANTHER" id="PTHR10947:SF0">
    <property type="entry name" value="PHENYLALANINE--TRNA LIGASE BETA SUBUNIT"/>
    <property type="match status" value="1"/>
</dbReference>
<dbReference type="NCBIfam" id="NF045760">
    <property type="entry name" value="YtpR"/>
    <property type="match status" value="1"/>
</dbReference>
<keyword evidence="6 15" id="KW-0436">Ligase</keyword>
<evidence type="ECO:0000256" key="14">
    <source>
        <dbReference type="ARBA" id="ARBA00049255"/>
    </source>
</evidence>